<organism evidence="3 4">
    <name type="scientific">Oldenlandia corymbosa var. corymbosa</name>
    <dbReference type="NCBI Taxonomy" id="529605"/>
    <lineage>
        <taxon>Eukaryota</taxon>
        <taxon>Viridiplantae</taxon>
        <taxon>Streptophyta</taxon>
        <taxon>Embryophyta</taxon>
        <taxon>Tracheophyta</taxon>
        <taxon>Spermatophyta</taxon>
        <taxon>Magnoliopsida</taxon>
        <taxon>eudicotyledons</taxon>
        <taxon>Gunneridae</taxon>
        <taxon>Pentapetalae</taxon>
        <taxon>asterids</taxon>
        <taxon>lamiids</taxon>
        <taxon>Gentianales</taxon>
        <taxon>Rubiaceae</taxon>
        <taxon>Rubioideae</taxon>
        <taxon>Spermacoceae</taxon>
        <taxon>Hedyotis-Oldenlandia complex</taxon>
        <taxon>Oldenlandia</taxon>
    </lineage>
</organism>
<dbReference type="SUPFAM" id="SSF57850">
    <property type="entry name" value="RING/U-box"/>
    <property type="match status" value="1"/>
</dbReference>
<keyword evidence="1" id="KW-0863">Zinc-finger</keyword>
<gene>
    <name evidence="3" type="ORF">OLC1_LOCUS5033</name>
</gene>
<name>A0AAV1CGH6_OLDCO</name>
<evidence type="ECO:0000259" key="2">
    <source>
        <dbReference type="PROSITE" id="PS50089"/>
    </source>
</evidence>
<evidence type="ECO:0000256" key="1">
    <source>
        <dbReference type="PROSITE-ProRule" id="PRU00175"/>
    </source>
</evidence>
<dbReference type="Gene3D" id="3.30.40.10">
    <property type="entry name" value="Zinc/RING finger domain, C3HC4 (zinc finger)"/>
    <property type="match status" value="1"/>
</dbReference>
<dbReference type="GO" id="GO:0008270">
    <property type="term" value="F:zinc ion binding"/>
    <property type="evidence" value="ECO:0007669"/>
    <property type="project" value="UniProtKB-KW"/>
</dbReference>
<dbReference type="Pfam" id="PF13639">
    <property type="entry name" value="zf-RING_2"/>
    <property type="match status" value="1"/>
</dbReference>
<dbReference type="AlphaFoldDB" id="A0AAV1CGH6"/>
<reference evidence="3" key="1">
    <citation type="submission" date="2023-03" db="EMBL/GenBank/DDBJ databases">
        <authorList>
            <person name="Julca I."/>
        </authorList>
    </citation>
    <scope>NUCLEOTIDE SEQUENCE</scope>
</reference>
<proteinExistence type="predicted"/>
<protein>
    <submittedName>
        <fullName evidence="3">OLC1v1029245C1</fullName>
    </submittedName>
</protein>
<dbReference type="InterPro" id="IPR013083">
    <property type="entry name" value="Znf_RING/FYVE/PHD"/>
</dbReference>
<dbReference type="InterPro" id="IPR001841">
    <property type="entry name" value="Znf_RING"/>
</dbReference>
<keyword evidence="4" id="KW-1185">Reference proteome</keyword>
<sequence>MREEENIIITPRPGLPSLDVVRAALQNAPVPTTPDDDATALAEADSFFRQYLLSSSSSSSSDEEDEENKAVRRADIRRQVVAVYQAMFHSSALPLPDTVLQRENPITDSAQTSSSVRAKVPRQLTGQMISDRTMRLLSDRRYQPREYHLCPLCLNGLVTGEFPVKLDCGHGCHMGCIKRWLDVKNICPSCGAVALTLL</sequence>
<feature type="domain" description="RING-type" evidence="2">
    <location>
        <begin position="150"/>
        <end position="190"/>
    </location>
</feature>
<dbReference type="EMBL" id="OX459119">
    <property type="protein sequence ID" value="CAI9093687.1"/>
    <property type="molecule type" value="Genomic_DNA"/>
</dbReference>
<evidence type="ECO:0000313" key="4">
    <source>
        <dbReference type="Proteomes" id="UP001161247"/>
    </source>
</evidence>
<accession>A0AAV1CGH6</accession>
<keyword evidence="1" id="KW-0862">Zinc</keyword>
<keyword evidence="1" id="KW-0479">Metal-binding</keyword>
<dbReference type="PROSITE" id="PS50089">
    <property type="entry name" value="ZF_RING_2"/>
    <property type="match status" value="1"/>
</dbReference>
<dbReference type="SMART" id="SM00184">
    <property type="entry name" value="RING"/>
    <property type="match status" value="1"/>
</dbReference>
<dbReference type="Proteomes" id="UP001161247">
    <property type="component" value="Chromosome 2"/>
</dbReference>
<evidence type="ECO:0000313" key="3">
    <source>
        <dbReference type="EMBL" id="CAI9093687.1"/>
    </source>
</evidence>